<dbReference type="InterPro" id="IPR022193">
    <property type="entry name" value="DUF3718"/>
</dbReference>
<sequence>MKFITRSIITLAAITAPLSISHAKMDTHLHQALVETCIAVKSNKPLKLRTELKEYRLTVDTIREKLVCNGESVYQFALTHNANRTAGMINKGNVSISEMASVTQPTYSVWIN</sequence>
<dbReference type="RefSeq" id="WP_176365149.1">
    <property type="nucleotide sequence ID" value="NZ_MWPV01000002.1"/>
</dbReference>
<proteinExistence type="predicted"/>
<evidence type="ECO:0000313" key="1">
    <source>
        <dbReference type="EMBL" id="OUL58046.1"/>
    </source>
</evidence>
<organism evidence="1 2">
    <name type="scientific">Pseudoalteromonas ulvae</name>
    <dbReference type="NCBI Taxonomy" id="107327"/>
    <lineage>
        <taxon>Bacteria</taxon>
        <taxon>Pseudomonadati</taxon>
        <taxon>Pseudomonadota</taxon>
        <taxon>Gammaproteobacteria</taxon>
        <taxon>Alteromonadales</taxon>
        <taxon>Pseudoalteromonadaceae</taxon>
        <taxon>Pseudoalteromonas</taxon>
    </lineage>
</organism>
<comment type="caution">
    <text evidence="1">The sequence shown here is derived from an EMBL/GenBank/DDBJ whole genome shotgun (WGS) entry which is preliminary data.</text>
</comment>
<gene>
    <name evidence="1" type="ORF">B1199_06735</name>
</gene>
<evidence type="ECO:0000313" key="2">
    <source>
        <dbReference type="Proteomes" id="UP000194841"/>
    </source>
</evidence>
<dbReference type="EMBL" id="MWPV01000002">
    <property type="protein sequence ID" value="OUL58046.1"/>
    <property type="molecule type" value="Genomic_DNA"/>
</dbReference>
<dbReference type="Proteomes" id="UP000194841">
    <property type="component" value="Unassembled WGS sequence"/>
</dbReference>
<keyword evidence="2" id="KW-1185">Reference proteome</keyword>
<evidence type="ECO:0008006" key="3">
    <source>
        <dbReference type="Google" id="ProtNLM"/>
    </source>
</evidence>
<name>A0A244CRD4_PSEDV</name>
<dbReference type="Pfam" id="PF12514">
    <property type="entry name" value="DUF3718"/>
    <property type="match status" value="1"/>
</dbReference>
<reference evidence="1 2" key="1">
    <citation type="submission" date="2017-02" db="EMBL/GenBank/DDBJ databases">
        <title>Pseudoalteromonas ulvae TC14 Genome.</title>
        <authorList>
            <person name="Molmeret M."/>
        </authorList>
    </citation>
    <scope>NUCLEOTIDE SEQUENCE [LARGE SCALE GENOMIC DNA]</scope>
    <source>
        <strain evidence="1">TC14</strain>
    </source>
</reference>
<protein>
    <recommendedName>
        <fullName evidence="3">DUF3718 domain-containing protein</fullName>
    </recommendedName>
</protein>
<accession>A0A244CRD4</accession>
<dbReference type="AlphaFoldDB" id="A0A244CRD4"/>